<feature type="transmembrane region" description="Helical" evidence="7">
    <location>
        <begin position="402"/>
        <end position="423"/>
    </location>
</feature>
<feature type="transmembrane region" description="Helical" evidence="7">
    <location>
        <begin position="175"/>
        <end position="198"/>
    </location>
</feature>
<dbReference type="RefSeq" id="WP_112114509.1">
    <property type="nucleotide sequence ID" value="NZ_PRKZ01000001.1"/>
</dbReference>
<dbReference type="Pfam" id="PF03600">
    <property type="entry name" value="CitMHS"/>
    <property type="match status" value="1"/>
</dbReference>
<dbReference type="PANTHER" id="PTHR43652:SF1">
    <property type="entry name" value="RESPONSE REGULATOR"/>
    <property type="match status" value="1"/>
</dbReference>
<evidence type="ECO:0000256" key="4">
    <source>
        <dbReference type="ARBA" id="ARBA00022737"/>
    </source>
</evidence>
<reference evidence="9 10" key="1">
    <citation type="submission" date="2018-02" db="EMBL/GenBank/DDBJ databases">
        <title>Complete genome sequencing of Faecalibacterium prausnitzii strains isolated from the human gut.</title>
        <authorList>
            <person name="Fitzgerald B.C."/>
            <person name="Shkoporov A.N."/>
            <person name="Ross P.R."/>
            <person name="Hill C."/>
        </authorList>
    </citation>
    <scope>NUCLEOTIDE SEQUENCE [LARGE SCALE GENOMIC DNA]</scope>
    <source>
        <strain evidence="9 10">APC942/8-14-2</strain>
    </source>
</reference>
<feature type="transmembrane region" description="Helical" evidence="7">
    <location>
        <begin position="50"/>
        <end position="69"/>
    </location>
</feature>
<keyword evidence="3 7" id="KW-0812">Transmembrane</keyword>
<evidence type="ECO:0000256" key="1">
    <source>
        <dbReference type="ARBA" id="ARBA00004141"/>
    </source>
</evidence>
<comment type="caution">
    <text evidence="9">The sequence shown here is derived from an EMBL/GenBank/DDBJ whole genome shotgun (WGS) entry which is preliminary data.</text>
</comment>
<gene>
    <name evidence="9" type="ORF">C4N25_00200</name>
</gene>
<feature type="transmembrane region" description="Helical" evidence="7">
    <location>
        <begin position="362"/>
        <end position="382"/>
    </location>
</feature>
<evidence type="ECO:0000313" key="10">
    <source>
        <dbReference type="Proteomes" id="UP000251634"/>
    </source>
</evidence>
<dbReference type="InterPro" id="IPR051679">
    <property type="entry name" value="DASS-Related_Transporters"/>
</dbReference>
<evidence type="ECO:0000313" key="9">
    <source>
        <dbReference type="EMBL" id="RAW51871.1"/>
    </source>
</evidence>
<protein>
    <submittedName>
        <fullName evidence="9">Anion:sodium symporter</fullName>
    </submittedName>
</protein>
<evidence type="ECO:0000259" key="8">
    <source>
        <dbReference type="Pfam" id="PF03600"/>
    </source>
</evidence>
<evidence type="ECO:0000256" key="5">
    <source>
        <dbReference type="ARBA" id="ARBA00022989"/>
    </source>
</evidence>
<keyword evidence="6 7" id="KW-0472">Membrane</keyword>
<evidence type="ECO:0000256" key="3">
    <source>
        <dbReference type="ARBA" id="ARBA00022692"/>
    </source>
</evidence>
<keyword evidence="4" id="KW-0677">Repeat</keyword>
<proteinExistence type="predicted"/>
<dbReference type="Proteomes" id="UP000251634">
    <property type="component" value="Unassembled WGS sequence"/>
</dbReference>
<dbReference type="EMBL" id="PRKZ01000001">
    <property type="protein sequence ID" value="RAW51871.1"/>
    <property type="molecule type" value="Genomic_DNA"/>
</dbReference>
<evidence type="ECO:0000256" key="2">
    <source>
        <dbReference type="ARBA" id="ARBA00022448"/>
    </source>
</evidence>
<dbReference type="GO" id="GO:0005886">
    <property type="term" value="C:plasma membrane"/>
    <property type="evidence" value="ECO:0007669"/>
    <property type="project" value="TreeGrafter"/>
</dbReference>
<dbReference type="PANTHER" id="PTHR43652">
    <property type="entry name" value="BASIC AMINO ACID ANTIPORTER YFCC-RELATED"/>
    <property type="match status" value="1"/>
</dbReference>
<dbReference type="InterPro" id="IPR004680">
    <property type="entry name" value="Cit_transptr-like_dom"/>
</dbReference>
<dbReference type="GO" id="GO:0055085">
    <property type="term" value="P:transmembrane transport"/>
    <property type="evidence" value="ECO:0007669"/>
    <property type="project" value="InterPro"/>
</dbReference>
<dbReference type="AlphaFoldDB" id="A0A329TQ51"/>
<accession>A0A329TQ51</accession>
<keyword evidence="2" id="KW-0813">Transport</keyword>
<feature type="domain" description="Citrate transporter-like" evidence="8">
    <location>
        <begin position="15"/>
        <end position="351"/>
    </location>
</feature>
<comment type="subcellular location">
    <subcellularLocation>
        <location evidence="1">Membrane</location>
        <topology evidence="1">Multi-pass membrane protein</topology>
    </subcellularLocation>
</comment>
<feature type="transmembrane region" description="Helical" evidence="7">
    <location>
        <begin position="6"/>
        <end position="38"/>
    </location>
</feature>
<feature type="transmembrane region" description="Helical" evidence="7">
    <location>
        <begin position="252"/>
        <end position="269"/>
    </location>
</feature>
<name>A0A329TQ51_9FIRM</name>
<evidence type="ECO:0000256" key="7">
    <source>
        <dbReference type="SAM" id="Phobius"/>
    </source>
</evidence>
<sequence length="424" mass="45374">MNPLEITLVILLVTIIAFVSGKVPFSVISTGIILALILTGIKTPAEAFGGFINTNVVMFVAMFVIGAGLTKTPLIDKAQSLVIRYKDNMRMLIFLSCVAGAFLGAITSATATAAIMIPLLVGIANDIGVSRSKLLYPSMACANIATQMTFLGQGASNMAWNDVMMQAGAPTPLHIWDFTIARIPMLTIAILYMTFVGYKLMPDLPNEQFSDVAHTASESEKLSPFKRKLAVLIVLVSIAMMLLENVIGVKMYLTSCIGAAALVLTGVLTEREALNSIHQPTIFLFAGVLALSDAIQTTGAGDVVADWMIRLLGDTTNPYIIMLVFFLVPFILTQVMSNLATLTIFIPLVTSACIRMGVDPRAAVVGVITASCVSIMTPMAAPCQIMIIEPGGYTLKDYLKCGTPLALILIVVSVFFLPTLYPFA</sequence>
<feature type="transmembrane region" description="Helical" evidence="7">
    <location>
        <begin position="229"/>
        <end position="246"/>
    </location>
</feature>
<feature type="transmembrane region" description="Helical" evidence="7">
    <location>
        <begin position="319"/>
        <end position="350"/>
    </location>
</feature>
<feature type="transmembrane region" description="Helical" evidence="7">
    <location>
        <begin position="281"/>
        <end position="299"/>
    </location>
</feature>
<evidence type="ECO:0000256" key="6">
    <source>
        <dbReference type="ARBA" id="ARBA00023136"/>
    </source>
</evidence>
<organism evidence="9 10">
    <name type="scientific">Faecalibacterium prausnitzii</name>
    <dbReference type="NCBI Taxonomy" id="853"/>
    <lineage>
        <taxon>Bacteria</taxon>
        <taxon>Bacillati</taxon>
        <taxon>Bacillota</taxon>
        <taxon>Clostridia</taxon>
        <taxon>Eubacteriales</taxon>
        <taxon>Oscillospiraceae</taxon>
        <taxon>Faecalibacterium</taxon>
    </lineage>
</organism>
<keyword evidence="5 7" id="KW-1133">Transmembrane helix</keyword>
<feature type="transmembrane region" description="Helical" evidence="7">
    <location>
        <begin position="89"/>
        <end position="122"/>
    </location>
</feature>